<dbReference type="EMBL" id="CADCVS010000608">
    <property type="protein sequence ID" value="CAA9539844.1"/>
    <property type="molecule type" value="Genomic_DNA"/>
</dbReference>
<gene>
    <name evidence="2" type="ORF">AVDCRST_MAG30-4627</name>
</gene>
<feature type="non-terminal residue" evidence="2">
    <location>
        <position position="55"/>
    </location>
</feature>
<evidence type="ECO:0000313" key="2">
    <source>
        <dbReference type="EMBL" id="CAA9539844.1"/>
    </source>
</evidence>
<feature type="compositionally biased region" description="Basic residues" evidence="1">
    <location>
        <begin position="1"/>
        <end position="22"/>
    </location>
</feature>
<name>A0A6J4U3M9_9ACTN</name>
<proteinExistence type="predicted"/>
<reference evidence="2" key="1">
    <citation type="submission" date="2020-02" db="EMBL/GenBank/DDBJ databases">
        <authorList>
            <person name="Meier V. D."/>
        </authorList>
    </citation>
    <scope>NUCLEOTIDE SEQUENCE</scope>
    <source>
        <strain evidence="2">AVDCRST_MAG30</strain>
    </source>
</reference>
<accession>A0A6J4U3M9</accession>
<protein>
    <submittedName>
        <fullName evidence="2">Uncharacterized protein</fullName>
    </submittedName>
</protein>
<feature type="non-terminal residue" evidence="2">
    <location>
        <position position="1"/>
    </location>
</feature>
<dbReference type="AlphaFoldDB" id="A0A6J4U3M9"/>
<sequence>RRARALRRRRAAGLRPRVRHRGARGDRLGLRLRLERRRLRGPRRPRRRDGHRQEV</sequence>
<organism evidence="2">
    <name type="scientific">uncultured Solirubrobacteraceae bacterium</name>
    <dbReference type="NCBI Taxonomy" id="1162706"/>
    <lineage>
        <taxon>Bacteria</taxon>
        <taxon>Bacillati</taxon>
        <taxon>Actinomycetota</taxon>
        <taxon>Thermoleophilia</taxon>
        <taxon>Solirubrobacterales</taxon>
        <taxon>Solirubrobacteraceae</taxon>
        <taxon>environmental samples</taxon>
    </lineage>
</organism>
<feature type="region of interest" description="Disordered" evidence="1">
    <location>
        <begin position="1"/>
        <end position="29"/>
    </location>
</feature>
<feature type="region of interest" description="Disordered" evidence="1">
    <location>
        <begin position="36"/>
        <end position="55"/>
    </location>
</feature>
<evidence type="ECO:0000256" key="1">
    <source>
        <dbReference type="SAM" id="MobiDB-lite"/>
    </source>
</evidence>